<gene>
    <name evidence="8" type="ORF">BMR1_02g02730</name>
</gene>
<organism evidence="8 9">
    <name type="scientific">Babesia microti (strain RI)</name>
    <dbReference type="NCBI Taxonomy" id="1133968"/>
    <lineage>
        <taxon>Eukaryota</taxon>
        <taxon>Sar</taxon>
        <taxon>Alveolata</taxon>
        <taxon>Apicomplexa</taxon>
        <taxon>Aconoidasida</taxon>
        <taxon>Piroplasmida</taxon>
        <taxon>Babesiidae</taxon>
        <taxon>Babesia</taxon>
    </lineage>
</organism>
<reference evidence="8 9" key="1">
    <citation type="journal article" date="2012" name="Nucleic Acids Res.">
        <title>Sequencing of the smallest Apicomplexan genome from the human pathogen Babesia microti.</title>
        <authorList>
            <person name="Cornillot E."/>
            <person name="Hadj-Kaddour K."/>
            <person name="Dassouli A."/>
            <person name="Noel B."/>
            <person name="Ranwez V."/>
            <person name="Vacherie B."/>
            <person name="Augagneur Y."/>
            <person name="Bres V."/>
            <person name="Duclos A."/>
            <person name="Randazzo S."/>
            <person name="Carcy B."/>
            <person name="Debierre-Grockiego F."/>
            <person name="Delbecq S."/>
            <person name="Moubri-Menage K."/>
            <person name="Shams-Eldin H."/>
            <person name="Usmani-Brown S."/>
            <person name="Bringaud F."/>
            <person name="Wincker P."/>
            <person name="Vivares C.P."/>
            <person name="Schwarz R.T."/>
            <person name="Schetters T.P."/>
            <person name="Krause P.J."/>
            <person name="Gorenflot A."/>
            <person name="Berry V."/>
            <person name="Barbe V."/>
            <person name="Ben Mamoun C."/>
        </authorList>
    </citation>
    <scope>NUCLEOTIDE SEQUENCE [LARGE SCALE GENOMIC DNA]</scope>
    <source>
        <strain evidence="8 9">RI</strain>
    </source>
</reference>
<feature type="transmembrane region" description="Helical" evidence="6">
    <location>
        <begin position="346"/>
        <end position="363"/>
    </location>
</feature>
<proteinExistence type="predicted"/>
<dbReference type="OrthoDB" id="288203at2759"/>
<comment type="subcellular location">
    <subcellularLocation>
        <location evidence="1">Membrane</location>
        <topology evidence="1">Multi-pass membrane protein</topology>
    </subcellularLocation>
</comment>
<evidence type="ECO:0000256" key="3">
    <source>
        <dbReference type="ARBA" id="ARBA00022989"/>
    </source>
</evidence>
<feature type="transmembrane region" description="Helical" evidence="6">
    <location>
        <begin position="211"/>
        <end position="229"/>
    </location>
</feature>
<evidence type="ECO:0000313" key="8">
    <source>
        <dbReference type="EMBL" id="SJK86036.1"/>
    </source>
</evidence>
<dbReference type="VEuPathDB" id="PiroplasmaDB:BMR1_02g02730"/>
<dbReference type="PANTHER" id="PTHR43310">
    <property type="entry name" value="SULFATE TRANSPORTER YBAR-RELATED"/>
    <property type="match status" value="1"/>
</dbReference>
<dbReference type="InterPro" id="IPR052706">
    <property type="entry name" value="Membrane-Transporter-like"/>
</dbReference>
<feature type="transmembrane region" description="Helical" evidence="6">
    <location>
        <begin position="276"/>
        <end position="295"/>
    </location>
</feature>
<feature type="region of interest" description="Disordered" evidence="5">
    <location>
        <begin position="1"/>
        <end position="28"/>
    </location>
</feature>
<dbReference type="AlphaFoldDB" id="A0A1R4AAK8"/>
<evidence type="ECO:0000256" key="2">
    <source>
        <dbReference type="ARBA" id="ARBA00022692"/>
    </source>
</evidence>
<keyword evidence="9" id="KW-1185">Reference proteome</keyword>
<evidence type="ECO:0000256" key="6">
    <source>
        <dbReference type="SAM" id="Phobius"/>
    </source>
</evidence>
<feature type="transmembrane region" description="Helical" evidence="6">
    <location>
        <begin position="241"/>
        <end position="264"/>
    </location>
</feature>
<evidence type="ECO:0000259" key="7">
    <source>
        <dbReference type="Pfam" id="PF00916"/>
    </source>
</evidence>
<protein>
    <submittedName>
        <fullName evidence="8">Solute carrier family 26 (Sodium-independent sulfate anion transporter)</fullName>
    </submittedName>
</protein>
<feature type="transmembrane region" description="Helical" evidence="6">
    <location>
        <begin position="111"/>
        <end position="132"/>
    </location>
</feature>
<reference evidence="8 9" key="2">
    <citation type="journal article" date="2013" name="PLoS ONE">
        <title>Whole genome mapping and re-organization of the nuclear and mitochondrial genomes of Babesia microti isolates.</title>
        <authorList>
            <person name="Cornillot E."/>
            <person name="Dassouli A."/>
            <person name="Garg A."/>
            <person name="Pachikara N."/>
            <person name="Randazzo S."/>
            <person name="Depoix D."/>
            <person name="Carcy B."/>
            <person name="Delbecq S."/>
            <person name="Frutos R."/>
            <person name="Silva J.C."/>
            <person name="Sutton R."/>
            <person name="Krause P.J."/>
            <person name="Mamoun C.B."/>
        </authorList>
    </citation>
    <scope>NUCLEOTIDE SEQUENCE [LARGE SCALE GENOMIC DNA]</scope>
    <source>
        <strain evidence="8 9">RI</strain>
    </source>
</reference>
<dbReference type="RefSeq" id="XP_021338233.1">
    <property type="nucleotide sequence ID" value="XM_021481609.1"/>
</dbReference>
<sequence length="674" mass="75263">MQMDNANDNEKDLESQKSSRQNSADQSISSENVGYNYKQFSHSTWLDFTKNQDPISGLEGEHNADIKLCYPGYATVRSYLYTTIGGVTHSWGHLNSYEGCKEAFNYYRTEFMSGILCCLTVLPEIIGFSFLAGIPPHIGLHGTWMALLVSTIFSGCPGIINGLSGSFSAVIRRFNEEKPEFALERTLIATLFASIILIMFSFAQFAAISQLLSTSVVIGYCNGLAILIAKAQLHGFIDHHTGDYVTGFVLWISILYCVLSFAIMHFAGKIKFVEKYIPPALLSVVIVVLLDSTLIRKYFSHKGVVVTLGDVTTVNPQNRFPSLLFWSNQFNIKKVEFDILLLKQTLTYACLIIMESLIISDIIKSLSDFSQEDNQQIFSLGVANMISSFFGGTGGSSMIGISIMNIKAGATGKESGIICGLCLFAVMVGGYNILAHIPLTCLCGIMFSVACHCFKWFTIPMIVFSFFPEQIRNLRPCMKRKIKRSDALVILIVTLSCVFFLVPIAVLNGIVITSIAFVWQSKSKVKVDLYFDTDANIKYYEIEGNIFFATKRVLTRVFTPNEDPQTNVVVFLAKSLLFDYSAIETINSIKAKYASLGKTLLIKGLSYGCTKKVAKMNHLVRHMEIDLVGFEPPELPSLYSDLDKVKDMIDATEPHRHRIDWDKNERDKISNDTH</sequence>
<keyword evidence="3 6" id="KW-1133">Transmembrane helix</keyword>
<dbReference type="GeneID" id="24424328"/>
<feature type="compositionally biased region" description="Polar residues" evidence="5">
    <location>
        <begin position="18"/>
        <end position="28"/>
    </location>
</feature>
<reference evidence="8 9" key="3">
    <citation type="journal article" date="2016" name="Sci. Rep.">
        <title>Genome-wide diversity and gene expression profiling of Babesia microti isolates identify polymorphic genes that mediate host-pathogen interactions.</title>
        <authorList>
            <person name="Silva J.C."/>
            <person name="Cornillot E."/>
            <person name="McCracken C."/>
            <person name="Usmani-Brown S."/>
            <person name="Dwivedi A."/>
            <person name="Ifeonu O.O."/>
            <person name="Crabtree J."/>
            <person name="Gotia H.T."/>
            <person name="Virji A.Z."/>
            <person name="Reynes C."/>
            <person name="Colinge J."/>
            <person name="Kumar V."/>
            <person name="Lawres L."/>
            <person name="Pazzi J.E."/>
            <person name="Pablo J.V."/>
            <person name="Hung C."/>
            <person name="Brancato J."/>
            <person name="Kumari P."/>
            <person name="Orvis J."/>
            <person name="Tretina K."/>
            <person name="Chibucos M."/>
            <person name="Ott S."/>
            <person name="Sadzewicz L."/>
            <person name="Sengamalay N."/>
            <person name="Shetty A.C."/>
            <person name="Su Q."/>
            <person name="Tallon L."/>
            <person name="Fraser C.M."/>
            <person name="Frutos R."/>
            <person name="Molina D.M."/>
            <person name="Krause P.J."/>
            <person name="Ben Mamoun C."/>
        </authorList>
    </citation>
    <scope>NUCLEOTIDE SEQUENCE [LARGE SCALE GENOMIC DNA]</scope>
    <source>
        <strain evidence="8 9">RI</strain>
    </source>
</reference>
<feature type="transmembrane region" description="Helical" evidence="6">
    <location>
        <begin position="445"/>
        <end position="467"/>
    </location>
</feature>
<keyword evidence="2 6" id="KW-0812">Transmembrane</keyword>
<keyword evidence="4 6" id="KW-0472">Membrane</keyword>
<dbReference type="EMBL" id="FO082872">
    <property type="protein sequence ID" value="SJK86036.1"/>
    <property type="molecule type" value="Genomic_DNA"/>
</dbReference>
<dbReference type="GO" id="GO:0016020">
    <property type="term" value="C:membrane"/>
    <property type="evidence" value="ECO:0007669"/>
    <property type="project" value="UniProtKB-SubCell"/>
</dbReference>
<evidence type="ECO:0000256" key="5">
    <source>
        <dbReference type="SAM" id="MobiDB-lite"/>
    </source>
</evidence>
<dbReference type="InterPro" id="IPR036513">
    <property type="entry name" value="STAS_dom_sf"/>
</dbReference>
<evidence type="ECO:0000256" key="4">
    <source>
        <dbReference type="ARBA" id="ARBA00023136"/>
    </source>
</evidence>
<dbReference type="Pfam" id="PF00916">
    <property type="entry name" value="Sulfate_transp"/>
    <property type="match status" value="1"/>
</dbReference>
<name>A0A1R4AAK8_BABMR</name>
<feature type="transmembrane region" description="Helical" evidence="6">
    <location>
        <begin position="416"/>
        <end position="439"/>
    </location>
</feature>
<dbReference type="InterPro" id="IPR011547">
    <property type="entry name" value="SLC26A/SulP_dom"/>
</dbReference>
<feature type="transmembrane region" description="Helical" evidence="6">
    <location>
        <begin position="186"/>
        <end position="205"/>
    </location>
</feature>
<dbReference type="KEGG" id="bmic:BMR1_02g02730"/>
<accession>A0A1R4AAK8</accession>
<feature type="transmembrane region" description="Helical" evidence="6">
    <location>
        <begin position="488"/>
        <end position="519"/>
    </location>
</feature>
<dbReference type="Gene3D" id="3.30.750.24">
    <property type="entry name" value="STAS domain"/>
    <property type="match status" value="1"/>
</dbReference>
<evidence type="ECO:0000256" key="1">
    <source>
        <dbReference type="ARBA" id="ARBA00004141"/>
    </source>
</evidence>
<feature type="domain" description="SLC26A/SulP transporter" evidence="7">
    <location>
        <begin position="109"/>
        <end position="451"/>
    </location>
</feature>
<dbReference type="PANTHER" id="PTHR43310:SF1">
    <property type="entry name" value="SULFATE TRANSPORTER YBAR-RELATED"/>
    <property type="match status" value="1"/>
</dbReference>
<evidence type="ECO:0000313" key="9">
    <source>
        <dbReference type="Proteomes" id="UP000002899"/>
    </source>
</evidence>
<dbReference type="Proteomes" id="UP000002899">
    <property type="component" value="Chromosome II"/>
</dbReference>
<feature type="transmembrane region" description="Helical" evidence="6">
    <location>
        <begin position="144"/>
        <end position="165"/>
    </location>
</feature>
<feature type="transmembrane region" description="Helical" evidence="6">
    <location>
        <begin position="383"/>
        <end position="404"/>
    </location>
</feature>
<feature type="compositionally biased region" description="Basic and acidic residues" evidence="5">
    <location>
        <begin position="8"/>
        <end position="17"/>
    </location>
</feature>